<gene>
    <name evidence="2" type="ORF">SAMN04487996_13446</name>
</gene>
<dbReference type="Proteomes" id="UP000198748">
    <property type="component" value="Unassembled WGS sequence"/>
</dbReference>
<dbReference type="RefSeq" id="WP_229212998.1">
    <property type="nucleotide sequence ID" value="NZ_FNAN01000034.1"/>
</dbReference>
<feature type="chain" id="PRO_5011597563" evidence="1">
    <location>
        <begin position="34"/>
        <end position="225"/>
    </location>
</feature>
<dbReference type="AlphaFoldDB" id="A0A1G8BVC3"/>
<keyword evidence="3" id="KW-1185">Reference proteome</keyword>
<dbReference type="EMBL" id="FNAN01000034">
    <property type="protein sequence ID" value="SDH37132.1"/>
    <property type="molecule type" value="Genomic_DNA"/>
</dbReference>
<organism evidence="2 3">
    <name type="scientific">Dyadobacter soli</name>
    <dbReference type="NCBI Taxonomy" id="659014"/>
    <lineage>
        <taxon>Bacteria</taxon>
        <taxon>Pseudomonadati</taxon>
        <taxon>Bacteroidota</taxon>
        <taxon>Cytophagia</taxon>
        <taxon>Cytophagales</taxon>
        <taxon>Spirosomataceae</taxon>
        <taxon>Dyadobacter</taxon>
    </lineage>
</organism>
<reference evidence="3" key="1">
    <citation type="submission" date="2016-10" db="EMBL/GenBank/DDBJ databases">
        <authorList>
            <person name="Varghese N."/>
            <person name="Submissions S."/>
        </authorList>
    </citation>
    <scope>NUCLEOTIDE SEQUENCE [LARGE SCALE GENOMIC DNA]</scope>
    <source>
        <strain evidence="3">DSM 25329</strain>
    </source>
</reference>
<keyword evidence="1" id="KW-0732">Signal</keyword>
<protein>
    <submittedName>
        <fullName evidence="2">Uncharacterized protein</fullName>
    </submittedName>
</protein>
<evidence type="ECO:0000313" key="3">
    <source>
        <dbReference type="Proteomes" id="UP000198748"/>
    </source>
</evidence>
<evidence type="ECO:0000256" key="1">
    <source>
        <dbReference type="SAM" id="SignalP"/>
    </source>
</evidence>
<name>A0A1G8BVC3_9BACT</name>
<accession>A0A1G8BVC3</accession>
<evidence type="ECO:0000313" key="2">
    <source>
        <dbReference type="EMBL" id="SDH37132.1"/>
    </source>
</evidence>
<proteinExistence type="predicted"/>
<feature type="signal peptide" evidence="1">
    <location>
        <begin position="1"/>
        <end position="33"/>
    </location>
</feature>
<sequence>MKTQILLSKISRTKLTLALFAAAMLVGSSTVFAQVKIGTNPTTIEPNSNLEVEASTPGRKTKIDKTTGQVTIADGTEGAGKVLTSDAAGGTSWQNPLAGAMVNGTTGNQVTVTNTGTFATYSGATITLTRAGTYMVTAQWTMPTASTVYPVGNQAFINTALSTSPSTYDAVGVAAEWMVIAGGAYHTTPSFRVAVAGPQTLYFWFQTGFFSGELRFTETYAVGPF</sequence>
<dbReference type="STRING" id="659014.SAMN04487996_13446"/>